<evidence type="ECO:0000313" key="7">
    <source>
        <dbReference type="EMBL" id="AKN37724.1"/>
    </source>
</evidence>
<evidence type="ECO:0000256" key="3">
    <source>
        <dbReference type="ARBA" id="ARBA00023172"/>
    </source>
</evidence>
<organism evidence="7">
    <name type="scientific">Vibrio tasmaniensis</name>
    <dbReference type="NCBI Taxonomy" id="212663"/>
    <lineage>
        <taxon>Bacteria</taxon>
        <taxon>Pseudomonadati</taxon>
        <taxon>Pseudomonadota</taxon>
        <taxon>Gammaproteobacteria</taxon>
        <taxon>Vibrionales</taxon>
        <taxon>Vibrionaceae</taxon>
        <taxon>Vibrio</taxon>
    </lineage>
</organism>
<dbReference type="GO" id="GO:0003677">
    <property type="term" value="F:DNA binding"/>
    <property type="evidence" value="ECO:0007669"/>
    <property type="project" value="UniProtKB-KW"/>
</dbReference>
<evidence type="ECO:0000256" key="2">
    <source>
        <dbReference type="ARBA" id="ARBA00023125"/>
    </source>
</evidence>
<dbReference type="InterPro" id="IPR038116">
    <property type="entry name" value="TrpR-like_sf"/>
</dbReference>
<sequence length="232" mass="26712">MNSNIRIYGYLRASTDEQDASRAKNDLIDFADKMGFPIACWFEENESGAQLHRPELFRLLDVAMAGDIILVEQVDRISRLNTKDWEQLKNIIANKGLKVVALDLPTSHQFMKTTDEFTERMLAALNSMMLDMLAAVARKDYEDRRRRQAQGVQRAKKEGKYKGRPVNVKLHQKIEGLLREGKSYSQIETLIGCSRHTISKVSKLIKTTRHYVKTIATRSRKPLYPKSKTKVR</sequence>
<dbReference type="Pfam" id="PF00239">
    <property type="entry name" value="Resolvase"/>
    <property type="match status" value="1"/>
</dbReference>
<proteinExistence type="predicted"/>
<dbReference type="SMART" id="SM00857">
    <property type="entry name" value="Resolvase"/>
    <property type="match status" value="1"/>
</dbReference>
<accession>A0A0H3ZV56</accession>
<dbReference type="PROSITE" id="PS51736">
    <property type="entry name" value="RECOMBINASES_3"/>
    <property type="match status" value="1"/>
</dbReference>
<dbReference type="EMBL" id="KP795547">
    <property type="protein sequence ID" value="AKN37724.1"/>
    <property type="molecule type" value="Genomic_DNA"/>
</dbReference>
<keyword evidence="3" id="KW-0233">DNA recombination</keyword>
<feature type="active site" description="O-(5'-phospho-DNA)-serine intermediate" evidence="4 5">
    <location>
        <position position="14"/>
    </location>
</feature>
<dbReference type="PROSITE" id="PS00398">
    <property type="entry name" value="RECOMBINASES_2"/>
    <property type="match status" value="1"/>
</dbReference>
<dbReference type="AlphaFoldDB" id="A0A0H3ZV56"/>
<dbReference type="InterPro" id="IPR050639">
    <property type="entry name" value="SSR_resolvase"/>
</dbReference>
<keyword evidence="2" id="KW-0238">DNA-binding</keyword>
<dbReference type="SUPFAM" id="SSF53041">
    <property type="entry name" value="Resolvase-like"/>
    <property type="match status" value="1"/>
</dbReference>
<evidence type="ECO:0000256" key="5">
    <source>
        <dbReference type="PROSITE-ProRule" id="PRU10137"/>
    </source>
</evidence>
<dbReference type="CDD" id="cd03767">
    <property type="entry name" value="SR_Res_par"/>
    <property type="match status" value="1"/>
</dbReference>
<evidence type="ECO:0000256" key="1">
    <source>
        <dbReference type="ARBA" id="ARBA00022908"/>
    </source>
</evidence>
<dbReference type="InterPro" id="IPR036162">
    <property type="entry name" value="Resolvase-like_N_sf"/>
</dbReference>
<evidence type="ECO:0000259" key="6">
    <source>
        <dbReference type="PROSITE" id="PS51736"/>
    </source>
</evidence>
<dbReference type="PROSITE" id="PS00397">
    <property type="entry name" value="RECOMBINASES_1"/>
    <property type="match status" value="1"/>
</dbReference>
<dbReference type="InterPro" id="IPR006118">
    <property type="entry name" value="Recombinase_CS"/>
</dbReference>
<dbReference type="PANTHER" id="PTHR30461">
    <property type="entry name" value="DNA-INVERTASE FROM LAMBDOID PROPHAGE"/>
    <property type="match status" value="1"/>
</dbReference>
<protein>
    <submittedName>
        <fullName evidence="7">Resolvase</fullName>
    </submittedName>
</protein>
<dbReference type="FunFam" id="3.40.50.1390:FF:000010">
    <property type="entry name" value="Recombinase resolvase family"/>
    <property type="match status" value="1"/>
</dbReference>
<evidence type="ECO:0000256" key="4">
    <source>
        <dbReference type="PIRSR" id="PIRSR606118-50"/>
    </source>
</evidence>
<reference evidence="7" key="1">
    <citation type="journal article" date="2015" name="MBio">
        <title>Eco-Evolutionary Dynamics of Episomes among Ecologically Cohesive Bacterial Populations.</title>
        <authorList>
            <person name="Xue H."/>
            <person name="Cordero O.X."/>
            <person name="Camas F.M."/>
            <person name="Trimble W."/>
            <person name="Meyer F."/>
            <person name="Guglielmini J."/>
            <person name="Rocha E.P."/>
            <person name="Polz M.F."/>
        </authorList>
    </citation>
    <scope>NUCLEOTIDE SEQUENCE</scope>
    <source>
        <strain evidence="7">FF_375</strain>
    </source>
</reference>
<dbReference type="InterPro" id="IPR006119">
    <property type="entry name" value="Resolv_N"/>
</dbReference>
<name>A0A0H3ZV56_9VIBR</name>
<dbReference type="PANTHER" id="PTHR30461:SF25">
    <property type="entry name" value="RESOLVASE-RELATED"/>
    <property type="match status" value="1"/>
</dbReference>
<keyword evidence="1" id="KW-0229">DNA integration</keyword>
<dbReference type="Gene3D" id="1.10.1270.10">
    <property type="entry name" value="TrpR-like"/>
    <property type="match status" value="1"/>
</dbReference>
<dbReference type="Gene3D" id="3.40.50.1390">
    <property type="entry name" value="Resolvase, N-terminal catalytic domain"/>
    <property type="match status" value="1"/>
</dbReference>
<dbReference type="GO" id="GO:0015074">
    <property type="term" value="P:DNA integration"/>
    <property type="evidence" value="ECO:0007669"/>
    <property type="project" value="UniProtKB-KW"/>
</dbReference>
<feature type="domain" description="Resolvase/invertase-type recombinase catalytic" evidence="6">
    <location>
        <begin position="6"/>
        <end position="159"/>
    </location>
</feature>
<dbReference type="GO" id="GO:0000150">
    <property type="term" value="F:DNA strand exchange activity"/>
    <property type="evidence" value="ECO:0007669"/>
    <property type="project" value="InterPro"/>
</dbReference>